<evidence type="ECO:0000256" key="2">
    <source>
        <dbReference type="ARBA" id="ARBA00022741"/>
    </source>
</evidence>
<dbReference type="SMART" id="SM00490">
    <property type="entry name" value="HELICc"/>
    <property type="match status" value="1"/>
</dbReference>
<keyword evidence="4 13" id="KW-0347">Helicase</keyword>
<dbReference type="GO" id="GO:0043138">
    <property type="term" value="F:3'-5' DNA helicase activity"/>
    <property type="evidence" value="ECO:0007669"/>
    <property type="project" value="UniProtKB-EC"/>
</dbReference>
<feature type="region of interest" description="Disordered" evidence="10">
    <location>
        <begin position="146"/>
        <end position="167"/>
    </location>
</feature>
<evidence type="ECO:0000259" key="11">
    <source>
        <dbReference type="PROSITE" id="PS51192"/>
    </source>
</evidence>
<dbReference type="PANTHER" id="PTHR11274">
    <property type="entry name" value="RAD25/XP-B DNA REPAIR HELICASE"/>
    <property type="match status" value="1"/>
</dbReference>
<feature type="domain" description="Helicase C-terminal" evidence="12">
    <location>
        <begin position="477"/>
        <end position="623"/>
    </location>
</feature>
<evidence type="ECO:0000256" key="8">
    <source>
        <dbReference type="ARBA" id="ARBA00034808"/>
    </source>
</evidence>
<keyword evidence="6" id="KW-0413">Isomerase</keyword>
<proteinExistence type="inferred from homology"/>
<dbReference type="InterPro" id="IPR032830">
    <property type="entry name" value="XPB/Ssl2_N"/>
</dbReference>
<dbReference type="AlphaFoldDB" id="A0A7C3EEF1"/>
<dbReference type="Pfam" id="PF13625">
    <property type="entry name" value="Helicase_C_3"/>
    <property type="match status" value="1"/>
</dbReference>
<evidence type="ECO:0000256" key="9">
    <source>
        <dbReference type="ARBA" id="ARBA00048988"/>
    </source>
</evidence>
<dbReference type="InterPro" id="IPR032438">
    <property type="entry name" value="ERCC3_RAD25_C"/>
</dbReference>
<sequence length="623" mass="68070">MANPANPLIIQSDRTLLMDVHTERAEEARSAIMPFAELEKSPEHIHTYRITPLSLWNAASAGLSPQDIQQVLEEYSRYPVPKSILDGFADTMARYGKIKLIADDRTAPAALSGSATTAAATNAPSGPTAPAAQSGTTAAIAAPTGTTAAVTTAPSGDETTGAARSSAAPEGDTLLLICESEPIRAEVAAAKSLAHYLVPDGPVFRLKLVDRGTVKRELIKLGWPVQDLAPLAVGEPLELGFRTITGGGKPFAPRDYQIEAARSVVGDGGPGTGFGVVVLPCGSGKTVVGMTVMTMLKTNTLILTTNVAAVHQWIDELLDKTDLQPEMIAEYTGDEKSVAPVTVATYQILTWRPNKDADFPHFKLFRERAWGLIIYDEVHMLPAPVFRVTAELQAVRRLGLTATLVREDGAEDAVFSLVGPKRYDVPWKDLEAKGWIAEALCTEIRLDLPESLNIPYAVANQRSKYRIASENPLKIAVVQQLIENHPDDRILVIGQYLSQLAELARILKAPLITGQTPHAEREVIYHRFKQGELRLIVVSKVANFAIDLPDASMAIQVSGSFGSRQEEAQRLGRILRPKNRNSYFYTLVSRFTVEEEFAANRQKFLAEQGYKYTIQHWTEDELS</sequence>
<evidence type="ECO:0000256" key="3">
    <source>
        <dbReference type="ARBA" id="ARBA00022801"/>
    </source>
</evidence>
<name>A0A7C3EEF1_9SPIR</name>
<keyword evidence="3" id="KW-0378">Hydrolase</keyword>
<dbReference type="EMBL" id="DSVL01000364">
    <property type="protein sequence ID" value="HFH30174.1"/>
    <property type="molecule type" value="Genomic_DNA"/>
</dbReference>
<comment type="caution">
    <text evidence="13">The sequence shown here is derived from an EMBL/GenBank/DDBJ whole genome shotgun (WGS) entry which is preliminary data.</text>
</comment>
<dbReference type="Pfam" id="PF04851">
    <property type="entry name" value="ResIII"/>
    <property type="match status" value="1"/>
</dbReference>
<evidence type="ECO:0000259" key="12">
    <source>
        <dbReference type="PROSITE" id="PS51194"/>
    </source>
</evidence>
<dbReference type="InterPro" id="IPR027417">
    <property type="entry name" value="P-loop_NTPase"/>
</dbReference>
<dbReference type="PRINTS" id="PR00851">
    <property type="entry name" value="XRODRMPGMNTB"/>
</dbReference>
<comment type="catalytic activity">
    <reaction evidence="9">
        <text>ATP + H2O = ADP + phosphate + H(+)</text>
        <dbReference type="Rhea" id="RHEA:13065"/>
        <dbReference type="ChEBI" id="CHEBI:15377"/>
        <dbReference type="ChEBI" id="CHEBI:15378"/>
        <dbReference type="ChEBI" id="CHEBI:30616"/>
        <dbReference type="ChEBI" id="CHEBI:43474"/>
        <dbReference type="ChEBI" id="CHEBI:456216"/>
        <dbReference type="EC" id="5.6.2.4"/>
    </reaction>
</comment>
<dbReference type="CDD" id="cd18789">
    <property type="entry name" value="SF2_C_XPB"/>
    <property type="match status" value="1"/>
</dbReference>
<dbReference type="SUPFAM" id="SSF52540">
    <property type="entry name" value="P-loop containing nucleoside triphosphate hydrolases"/>
    <property type="match status" value="1"/>
</dbReference>
<dbReference type="GO" id="GO:0016787">
    <property type="term" value="F:hydrolase activity"/>
    <property type="evidence" value="ECO:0007669"/>
    <property type="project" value="UniProtKB-KW"/>
</dbReference>
<protein>
    <recommendedName>
        <fullName evidence="8">DNA 3'-5' helicase</fullName>
        <ecNumber evidence="8">5.6.2.4</ecNumber>
    </recommendedName>
</protein>
<evidence type="ECO:0000313" key="13">
    <source>
        <dbReference type="EMBL" id="HFH30174.1"/>
    </source>
</evidence>
<evidence type="ECO:0000256" key="1">
    <source>
        <dbReference type="ARBA" id="ARBA00006637"/>
    </source>
</evidence>
<dbReference type="EC" id="5.6.2.4" evidence="8"/>
<dbReference type="Pfam" id="PF16203">
    <property type="entry name" value="ERCC3_RAD25_C"/>
    <property type="match status" value="1"/>
</dbReference>
<dbReference type="PROSITE" id="PS51194">
    <property type="entry name" value="HELICASE_CTER"/>
    <property type="match status" value="1"/>
</dbReference>
<feature type="domain" description="Helicase ATP-binding" evidence="11">
    <location>
        <begin position="275"/>
        <end position="422"/>
    </location>
</feature>
<dbReference type="PANTHER" id="PTHR11274:SF0">
    <property type="entry name" value="GENERAL TRANSCRIPTION AND DNA REPAIR FACTOR IIH HELICASE SUBUNIT XPB"/>
    <property type="match status" value="1"/>
</dbReference>
<dbReference type="InterPro" id="IPR006935">
    <property type="entry name" value="Helicase/UvrB_N"/>
</dbReference>
<organism evidence="13">
    <name type="scientific">Gracilinema caldarium</name>
    <dbReference type="NCBI Taxonomy" id="215591"/>
    <lineage>
        <taxon>Bacteria</taxon>
        <taxon>Pseudomonadati</taxon>
        <taxon>Spirochaetota</taxon>
        <taxon>Spirochaetia</taxon>
        <taxon>Spirochaetales</taxon>
        <taxon>Breznakiellaceae</taxon>
        <taxon>Gracilinema</taxon>
    </lineage>
</organism>
<evidence type="ECO:0000256" key="4">
    <source>
        <dbReference type="ARBA" id="ARBA00022806"/>
    </source>
</evidence>
<reference evidence="13" key="1">
    <citation type="journal article" date="2020" name="mSystems">
        <title>Genome- and Community-Level Interaction Insights into Carbon Utilization and Element Cycling Functions of Hydrothermarchaeota in Hydrothermal Sediment.</title>
        <authorList>
            <person name="Zhou Z."/>
            <person name="Liu Y."/>
            <person name="Xu W."/>
            <person name="Pan J."/>
            <person name="Luo Z.H."/>
            <person name="Li M."/>
        </authorList>
    </citation>
    <scope>NUCLEOTIDE SEQUENCE [LARGE SCALE GENOMIC DNA]</scope>
    <source>
        <strain evidence="13">SpSt-503</strain>
    </source>
</reference>
<dbReference type="NCBIfam" id="NF045503">
    <property type="entry name" value="repair_heli_XPB"/>
    <property type="match status" value="1"/>
</dbReference>
<accession>A0A7C3EEF1</accession>
<dbReference type="GO" id="GO:0003677">
    <property type="term" value="F:DNA binding"/>
    <property type="evidence" value="ECO:0007669"/>
    <property type="project" value="InterPro"/>
</dbReference>
<evidence type="ECO:0000256" key="7">
    <source>
        <dbReference type="ARBA" id="ARBA00034617"/>
    </source>
</evidence>
<keyword evidence="5" id="KW-0067">ATP-binding</keyword>
<dbReference type="InterPro" id="IPR050615">
    <property type="entry name" value="ATP-dep_DNA_Helicase"/>
</dbReference>
<evidence type="ECO:0000256" key="10">
    <source>
        <dbReference type="SAM" id="MobiDB-lite"/>
    </source>
</evidence>
<dbReference type="InterPro" id="IPR001650">
    <property type="entry name" value="Helicase_C-like"/>
</dbReference>
<comment type="catalytic activity">
    <reaction evidence="7">
        <text>Couples ATP hydrolysis with the unwinding of duplex DNA by translocating in the 3'-5' direction.</text>
        <dbReference type="EC" id="5.6.2.4"/>
    </reaction>
</comment>
<comment type="similarity">
    <text evidence="1">Belongs to the helicase family. RAD25/XPB subfamily.</text>
</comment>
<evidence type="ECO:0000256" key="5">
    <source>
        <dbReference type="ARBA" id="ARBA00022840"/>
    </source>
</evidence>
<dbReference type="SMART" id="SM00487">
    <property type="entry name" value="DEXDc"/>
    <property type="match status" value="1"/>
</dbReference>
<keyword evidence="2" id="KW-0547">Nucleotide-binding</keyword>
<dbReference type="GO" id="GO:0005524">
    <property type="term" value="F:ATP binding"/>
    <property type="evidence" value="ECO:0007669"/>
    <property type="project" value="UniProtKB-KW"/>
</dbReference>
<evidence type="ECO:0000256" key="6">
    <source>
        <dbReference type="ARBA" id="ARBA00023235"/>
    </source>
</evidence>
<dbReference type="PROSITE" id="PS51192">
    <property type="entry name" value="HELICASE_ATP_BIND_1"/>
    <property type="match status" value="1"/>
</dbReference>
<dbReference type="InterPro" id="IPR014001">
    <property type="entry name" value="Helicase_ATP-bd"/>
</dbReference>
<dbReference type="Gene3D" id="3.40.50.300">
    <property type="entry name" value="P-loop containing nucleotide triphosphate hydrolases"/>
    <property type="match status" value="2"/>
</dbReference>
<gene>
    <name evidence="13" type="ORF">ENS59_11830</name>
</gene>